<dbReference type="PROSITE" id="PS00723">
    <property type="entry name" value="POLYPRENYL_SYNTHASE_1"/>
    <property type="match status" value="1"/>
</dbReference>
<dbReference type="GO" id="GO:0046872">
    <property type="term" value="F:metal ion binding"/>
    <property type="evidence" value="ECO:0007669"/>
    <property type="project" value="UniProtKB-KW"/>
</dbReference>
<dbReference type="SFLD" id="SFLDS00005">
    <property type="entry name" value="Isoprenoid_Synthase_Type_I"/>
    <property type="match status" value="1"/>
</dbReference>
<dbReference type="PANTHER" id="PTHR12001">
    <property type="entry name" value="GERANYLGERANYL PYROPHOSPHATE SYNTHASE"/>
    <property type="match status" value="1"/>
</dbReference>
<dbReference type="GeneID" id="75185474"/>
<keyword evidence="1" id="KW-0479">Metal-binding</keyword>
<proteinExistence type="inferred from homology"/>
<accession>A0A6C1C011</accession>
<dbReference type="PANTHER" id="PTHR12001:SF86">
    <property type="entry name" value="GERANYLGERANYL DIPHOSPHATE SYNTHASE"/>
    <property type="match status" value="1"/>
</dbReference>
<comment type="caution">
    <text evidence="4">The sequence shown here is derived from an EMBL/GenBank/DDBJ whole genome shotgun (WGS) entry which is preliminary data.</text>
</comment>
<organism evidence="4 5">
    <name type="scientific">Streptomyces albus</name>
    <dbReference type="NCBI Taxonomy" id="1888"/>
    <lineage>
        <taxon>Bacteria</taxon>
        <taxon>Bacillati</taxon>
        <taxon>Actinomycetota</taxon>
        <taxon>Actinomycetes</taxon>
        <taxon>Kitasatosporales</taxon>
        <taxon>Streptomycetaceae</taxon>
        <taxon>Streptomyces</taxon>
    </lineage>
</organism>
<keyword evidence="3" id="KW-0808">Transferase</keyword>
<dbReference type="InterPro" id="IPR000092">
    <property type="entry name" value="Polyprenyl_synt"/>
</dbReference>
<dbReference type="EMBL" id="RCIY01000120">
    <property type="protein sequence ID" value="TGG74714.1"/>
    <property type="molecule type" value="Genomic_DNA"/>
</dbReference>
<evidence type="ECO:0000256" key="1">
    <source>
        <dbReference type="ARBA" id="ARBA00022723"/>
    </source>
</evidence>
<gene>
    <name evidence="4" type="ORF">D8771_34540</name>
</gene>
<reference evidence="4 5" key="1">
    <citation type="submission" date="2018-10" db="EMBL/GenBank/DDBJ databases">
        <title>Isolation of pseudouridimycin from Streptomyces albus DSM 40763.</title>
        <authorList>
            <person name="Rosenqvist P."/>
            <person name="Metsae-Ketelae M."/>
            <person name="Virta P."/>
        </authorList>
    </citation>
    <scope>NUCLEOTIDE SEQUENCE [LARGE SCALE GENOMIC DNA]</scope>
    <source>
        <strain evidence="4 5">DSM 40763</strain>
    </source>
</reference>
<name>A0A6C1C011_9ACTN</name>
<evidence type="ECO:0000256" key="2">
    <source>
        <dbReference type="ARBA" id="ARBA00022842"/>
    </source>
</evidence>
<evidence type="ECO:0000313" key="5">
    <source>
        <dbReference type="Proteomes" id="UP000298111"/>
    </source>
</evidence>
<keyword evidence="2" id="KW-0460">Magnesium</keyword>
<dbReference type="GO" id="GO:0008299">
    <property type="term" value="P:isoprenoid biosynthetic process"/>
    <property type="evidence" value="ECO:0007669"/>
    <property type="project" value="InterPro"/>
</dbReference>
<dbReference type="RefSeq" id="WP_016467182.1">
    <property type="nucleotide sequence ID" value="NZ_BBQG01000010.1"/>
</dbReference>
<dbReference type="SUPFAM" id="SSF48576">
    <property type="entry name" value="Terpenoid synthases"/>
    <property type="match status" value="1"/>
</dbReference>
<dbReference type="AlphaFoldDB" id="A0A6C1C011"/>
<dbReference type="GO" id="GO:0004659">
    <property type="term" value="F:prenyltransferase activity"/>
    <property type="evidence" value="ECO:0007669"/>
    <property type="project" value="InterPro"/>
</dbReference>
<dbReference type="InterPro" id="IPR033749">
    <property type="entry name" value="Polyprenyl_synt_CS"/>
</dbReference>
<dbReference type="Gene3D" id="1.10.600.10">
    <property type="entry name" value="Farnesyl Diphosphate Synthase"/>
    <property type="match status" value="1"/>
</dbReference>
<protein>
    <submittedName>
        <fullName evidence="4">Polyprenyl synthetase family protein</fullName>
    </submittedName>
</protein>
<dbReference type="SFLD" id="SFLDG01017">
    <property type="entry name" value="Polyprenyl_Transferase_Like"/>
    <property type="match status" value="1"/>
</dbReference>
<sequence>MTGAAGPAAKAHEIAVSVCRRAYARIEPALRAAVDRLPRHLALMSGYHLGWWGPGGDPAERARTGKAVRPALTFLAAEALGAPPRHAVPGAVAVELVHNFALVHDDIMDGDTTRRGRPTVWQQYGTGAALLTGDGLYVLAADTLAAPHTPRSTWAVTLLTRAMLATLHGQASDHAFTRAPWSGPGAVTLADYRRAAAAKTGALLAGATALGALLAGGGPRQVARLALFGRRIGVAFQCADDVIGLWGRQSATGKPVGSDLSEGRRTLPVIAALASGTPAGDRLAALLHRHRGRLGEAELPTALELTEAAGGRAAAEAEARRQQEAALAAVAGLPMPEHTRTELHAMAHYLTAREQ</sequence>
<dbReference type="Proteomes" id="UP000298111">
    <property type="component" value="Unassembled WGS sequence"/>
</dbReference>
<evidence type="ECO:0000256" key="3">
    <source>
        <dbReference type="RuleBase" id="RU004466"/>
    </source>
</evidence>
<comment type="similarity">
    <text evidence="3">Belongs to the FPP/GGPP synthase family.</text>
</comment>
<dbReference type="Pfam" id="PF00348">
    <property type="entry name" value="polyprenyl_synt"/>
    <property type="match status" value="1"/>
</dbReference>
<dbReference type="InterPro" id="IPR008949">
    <property type="entry name" value="Isoprenoid_synthase_dom_sf"/>
</dbReference>
<evidence type="ECO:0000313" key="4">
    <source>
        <dbReference type="EMBL" id="TGG74714.1"/>
    </source>
</evidence>
<dbReference type="CDD" id="cd00685">
    <property type="entry name" value="Trans_IPPS_HT"/>
    <property type="match status" value="1"/>
</dbReference>